<evidence type="ECO:0000313" key="3">
    <source>
        <dbReference type="EMBL" id="MCC3144469.1"/>
    </source>
</evidence>
<dbReference type="InterPro" id="IPR044528">
    <property type="entry name" value="POD-like_MBL-fold"/>
</dbReference>
<dbReference type="RefSeq" id="WP_229344258.1">
    <property type="nucleotide sequence ID" value="NZ_JAJFAT010000004.1"/>
</dbReference>
<dbReference type="SUPFAM" id="SSF56281">
    <property type="entry name" value="Metallo-hydrolase/oxidoreductase"/>
    <property type="match status" value="1"/>
</dbReference>
<comment type="caution">
    <text evidence="3">The sequence shown here is derived from an EMBL/GenBank/DDBJ whole genome shotgun (WGS) entry which is preliminary data.</text>
</comment>
<dbReference type="AlphaFoldDB" id="A0AAW4WYY8"/>
<dbReference type="CDD" id="cd00158">
    <property type="entry name" value="RHOD"/>
    <property type="match status" value="2"/>
</dbReference>
<gene>
    <name evidence="3" type="ORF">LJ207_03925</name>
</gene>
<dbReference type="InterPro" id="IPR001763">
    <property type="entry name" value="Rhodanese-like_dom"/>
</dbReference>
<dbReference type="SUPFAM" id="SSF52821">
    <property type="entry name" value="Rhodanese/Cell cycle control phosphatase"/>
    <property type="match status" value="2"/>
</dbReference>
<protein>
    <submittedName>
        <fullName evidence="3">MBL fold metallo-hydrolase</fullName>
    </submittedName>
</protein>
<dbReference type="Gene3D" id="3.40.250.10">
    <property type="entry name" value="Rhodanese-like domain"/>
    <property type="match status" value="2"/>
</dbReference>
<dbReference type="GO" id="GO:0050313">
    <property type="term" value="F:sulfur dioxygenase activity"/>
    <property type="evidence" value="ECO:0007669"/>
    <property type="project" value="InterPro"/>
</dbReference>
<dbReference type="GO" id="GO:0006749">
    <property type="term" value="P:glutathione metabolic process"/>
    <property type="evidence" value="ECO:0007669"/>
    <property type="project" value="InterPro"/>
</dbReference>
<evidence type="ECO:0000256" key="1">
    <source>
        <dbReference type="ARBA" id="ARBA00022723"/>
    </source>
</evidence>
<dbReference type="InterPro" id="IPR036873">
    <property type="entry name" value="Rhodanese-like_dom_sf"/>
</dbReference>
<dbReference type="InterPro" id="IPR051682">
    <property type="entry name" value="Mito_Persulfide_Diox"/>
</dbReference>
<dbReference type="InterPro" id="IPR001279">
    <property type="entry name" value="Metallo-B-lactamas"/>
</dbReference>
<organism evidence="3 4">
    <name type="scientific">Halanaerobium polyolivorans</name>
    <dbReference type="NCBI Taxonomy" id="2886943"/>
    <lineage>
        <taxon>Bacteria</taxon>
        <taxon>Bacillati</taxon>
        <taxon>Bacillota</taxon>
        <taxon>Clostridia</taxon>
        <taxon>Halanaerobiales</taxon>
        <taxon>Halanaerobiaceae</taxon>
        <taxon>Halanaerobium</taxon>
    </lineage>
</organism>
<dbReference type="PANTHER" id="PTHR43084">
    <property type="entry name" value="PERSULFIDE DIOXYGENASE ETHE1"/>
    <property type="match status" value="1"/>
</dbReference>
<accession>A0AAW4WYY8</accession>
<dbReference type="SMART" id="SM00849">
    <property type="entry name" value="Lactamase_B"/>
    <property type="match status" value="1"/>
</dbReference>
<sequence>MFYKKIKSKGLAHFSYFIGDENEAAVIDPRRDIDIYLEEAEKEGAEIKYIFETHRNEDYIIGSKALASVTGAEILHADGELDYKYGKEVEQDKKYKLGRLSIEALHTPGHTKGSHSYILNDYDDQPWMIFTGDILFANDVGRIDFYGEENIPEIAALLYDSLYNKIMPLGDGVIVCPAHGAGSVCGSQIADREMTTIGIEKKSNPYLQYQSKAEFVSEVGEMEAKPQYFKAMEAANLAAPARTDLPFVKALKANIFEEKAAQKDHVVIDIRSESDFASAHVPSALFLRDNILASFIGWFIATDKKILLVSDGSYPEETIRTLYRMGYENIEGYLYRGMLSWNMAAKESSSVTTANISGFCDFIKDKNKDQYLLLDIRKEEEKEEEGYLESAVEIPLNDLQADLNNYLAKLDSKKDIFIFCGSGIRSMTAASLINAKLEAEVKVVLGGLTAWAESKCILKIKK</sequence>
<dbReference type="CDD" id="cd07724">
    <property type="entry name" value="POD-like_MBL-fold"/>
    <property type="match status" value="1"/>
</dbReference>
<dbReference type="InterPro" id="IPR036866">
    <property type="entry name" value="RibonucZ/Hydroxyglut_hydro"/>
</dbReference>
<dbReference type="PROSITE" id="PS50206">
    <property type="entry name" value="RHODANESE_3"/>
    <property type="match status" value="2"/>
</dbReference>
<dbReference type="SMART" id="SM00450">
    <property type="entry name" value="RHOD"/>
    <property type="match status" value="2"/>
</dbReference>
<dbReference type="GO" id="GO:0046872">
    <property type="term" value="F:metal ion binding"/>
    <property type="evidence" value="ECO:0007669"/>
    <property type="project" value="UniProtKB-KW"/>
</dbReference>
<keyword evidence="4" id="KW-1185">Reference proteome</keyword>
<proteinExistence type="predicted"/>
<dbReference type="EMBL" id="JAJFAT010000004">
    <property type="protein sequence ID" value="MCC3144469.1"/>
    <property type="molecule type" value="Genomic_DNA"/>
</dbReference>
<dbReference type="Proteomes" id="UP001199296">
    <property type="component" value="Unassembled WGS sequence"/>
</dbReference>
<dbReference type="Gene3D" id="3.60.15.10">
    <property type="entry name" value="Ribonuclease Z/Hydroxyacylglutathione hydrolase-like"/>
    <property type="match status" value="1"/>
</dbReference>
<reference evidence="3 4" key="1">
    <citation type="submission" date="2021-10" db="EMBL/GenBank/DDBJ databases">
        <authorList>
            <person name="Grouzdev D.S."/>
            <person name="Pantiukh K.S."/>
            <person name="Krutkina M.S."/>
        </authorList>
    </citation>
    <scope>NUCLEOTIDE SEQUENCE [LARGE SCALE GENOMIC DNA]</scope>
    <source>
        <strain evidence="3 4">Z-7514</strain>
    </source>
</reference>
<dbReference type="Pfam" id="PF00753">
    <property type="entry name" value="Lactamase_B"/>
    <property type="match status" value="1"/>
</dbReference>
<evidence type="ECO:0000259" key="2">
    <source>
        <dbReference type="PROSITE" id="PS50206"/>
    </source>
</evidence>
<name>A0AAW4WYY8_9FIRM</name>
<feature type="domain" description="Rhodanese" evidence="2">
    <location>
        <begin position="261"/>
        <end position="350"/>
    </location>
</feature>
<dbReference type="Pfam" id="PF00581">
    <property type="entry name" value="Rhodanese"/>
    <property type="match status" value="2"/>
</dbReference>
<evidence type="ECO:0000313" key="4">
    <source>
        <dbReference type="Proteomes" id="UP001199296"/>
    </source>
</evidence>
<feature type="domain" description="Rhodanese" evidence="2">
    <location>
        <begin position="367"/>
        <end position="457"/>
    </location>
</feature>
<keyword evidence="1" id="KW-0479">Metal-binding</keyword>
<dbReference type="PANTHER" id="PTHR43084:SF1">
    <property type="entry name" value="PERSULFIDE DIOXYGENASE ETHE1, MITOCHONDRIAL"/>
    <property type="match status" value="1"/>
</dbReference>
<dbReference type="GO" id="GO:0070813">
    <property type="term" value="P:hydrogen sulfide metabolic process"/>
    <property type="evidence" value="ECO:0007669"/>
    <property type="project" value="TreeGrafter"/>
</dbReference>